<evidence type="ECO:0000256" key="1">
    <source>
        <dbReference type="SAM" id="MobiDB-lite"/>
    </source>
</evidence>
<protein>
    <submittedName>
        <fullName evidence="2">Uncharacterized protein</fullName>
    </submittedName>
</protein>
<reference evidence="2" key="1">
    <citation type="journal article" date="2015" name="Front. Microbiol.">
        <title>Combining genomic sequencing methods to explore viral diversity and reveal potential virus-host interactions.</title>
        <authorList>
            <person name="Chow C.E."/>
            <person name="Winget D.M."/>
            <person name="White R.A.III."/>
            <person name="Hallam S.J."/>
            <person name="Suttle C.A."/>
        </authorList>
    </citation>
    <scope>NUCLEOTIDE SEQUENCE</scope>
    <source>
        <strain evidence="2">Anoxic3_1</strain>
    </source>
</reference>
<evidence type="ECO:0000313" key="2">
    <source>
        <dbReference type="EMBL" id="AKH45786.1"/>
    </source>
</evidence>
<sequence>MRGRSRLGSGTTNSRRSLTSLRFTTTSPQPSRSAPTTRATLAEECCSLTCSLRRRPWTSLPRSPRRAQ</sequence>
<accession>A0A0F7L451</accession>
<feature type="compositionally biased region" description="Polar residues" evidence="1">
    <location>
        <begin position="28"/>
        <end position="38"/>
    </location>
</feature>
<dbReference type="EMBL" id="KR029577">
    <property type="protein sequence ID" value="AKH45786.1"/>
    <property type="molecule type" value="Genomic_DNA"/>
</dbReference>
<name>A0A0F7L451_9VIRU</name>
<feature type="region of interest" description="Disordered" evidence="1">
    <location>
        <begin position="1"/>
        <end position="38"/>
    </location>
</feature>
<proteinExistence type="predicted"/>
<reference evidence="2" key="2">
    <citation type="submission" date="2015-03" db="EMBL/GenBank/DDBJ databases">
        <authorList>
            <person name="Chow C.-E.T."/>
            <person name="Winget D.M."/>
            <person name="White R.A.III."/>
            <person name="Hallam S.J."/>
            <person name="Suttle C.A."/>
        </authorList>
    </citation>
    <scope>NUCLEOTIDE SEQUENCE</scope>
    <source>
        <strain evidence="2">Anoxic3_1</strain>
    </source>
</reference>
<organism evidence="2">
    <name type="scientific">uncultured marine virus</name>
    <dbReference type="NCBI Taxonomy" id="186617"/>
    <lineage>
        <taxon>Viruses</taxon>
        <taxon>environmental samples</taxon>
    </lineage>
</organism>
<feature type="compositionally biased region" description="Low complexity" evidence="1">
    <location>
        <begin position="8"/>
        <end position="27"/>
    </location>
</feature>